<keyword evidence="4" id="KW-1185">Reference proteome</keyword>
<reference evidence="3 4" key="1">
    <citation type="submission" date="2024-10" db="EMBL/GenBank/DDBJ databases">
        <title>The Natural Products Discovery Center: Release of the First 8490 Sequenced Strains for Exploring Actinobacteria Biosynthetic Diversity.</title>
        <authorList>
            <person name="Kalkreuter E."/>
            <person name="Kautsar S.A."/>
            <person name="Yang D."/>
            <person name="Bader C.D."/>
            <person name="Teijaro C.N."/>
            <person name="Fluegel L."/>
            <person name="Davis C.M."/>
            <person name="Simpson J.R."/>
            <person name="Lauterbach L."/>
            <person name="Steele A.D."/>
            <person name="Gui C."/>
            <person name="Meng S."/>
            <person name="Li G."/>
            <person name="Viehrig K."/>
            <person name="Ye F."/>
            <person name="Su P."/>
            <person name="Kiefer A.F."/>
            <person name="Nichols A."/>
            <person name="Cepeda A.J."/>
            <person name="Yan W."/>
            <person name="Fan B."/>
            <person name="Jiang Y."/>
            <person name="Adhikari A."/>
            <person name="Zheng C.-J."/>
            <person name="Schuster L."/>
            <person name="Cowan T.M."/>
            <person name="Smanski M.J."/>
            <person name="Chevrette M.G."/>
            <person name="De Carvalho L.P.S."/>
            <person name="Shen B."/>
        </authorList>
    </citation>
    <scope>NUCLEOTIDE SEQUENCE [LARGE SCALE GENOMIC DNA]</scope>
    <source>
        <strain evidence="3 4">NPDC003029</strain>
    </source>
</reference>
<name>A0ABW6RJB4_9ACTN</name>
<dbReference type="RefSeq" id="WP_355721603.1">
    <property type="nucleotide sequence ID" value="NZ_JBEXNP010000010.1"/>
</dbReference>
<sequence>MARSSSGIVAGLTAAAVAAVAFLAYQASASAPSPEQLAEPRAGKAPAAHASHPPKGPAKEKDALAVPARSGTGTRVVYSLAERRVWLVDGKGRATRTFQVAPSTVSPPPGTYAVSSRSGSITGSDGVQVEHVVRFTSVEGVSIGFSAAVDGSMPSPDPKSKTGGVRMPRADGDAMWSFATVGVKVVVVP</sequence>
<evidence type="ECO:0000256" key="2">
    <source>
        <dbReference type="SAM" id="SignalP"/>
    </source>
</evidence>
<evidence type="ECO:0000313" key="3">
    <source>
        <dbReference type="EMBL" id="MFF3341639.1"/>
    </source>
</evidence>
<comment type="caution">
    <text evidence="3">The sequence shown here is derived from an EMBL/GenBank/DDBJ whole genome shotgun (WGS) entry which is preliminary data.</text>
</comment>
<organism evidence="3 4">
    <name type="scientific">Streptomyces flavidovirens</name>
    <dbReference type="NCBI Taxonomy" id="67298"/>
    <lineage>
        <taxon>Bacteria</taxon>
        <taxon>Bacillati</taxon>
        <taxon>Actinomycetota</taxon>
        <taxon>Actinomycetes</taxon>
        <taxon>Kitasatosporales</taxon>
        <taxon>Streptomycetaceae</taxon>
        <taxon>Streptomyces</taxon>
    </lineage>
</organism>
<dbReference type="EMBL" id="JBIAPK010000007">
    <property type="protein sequence ID" value="MFF3341639.1"/>
    <property type="molecule type" value="Genomic_DNA"/>
</dbReference>
<feature type="signal peptide" evidence="2">
    <location>
        <begin position="1"/>
        <end position="29"/>
    </location>
</feature>
<keyword evidence="2" id="KW-0732">Signal</keyword>
<protein>
    <recommendedName>
        <fullName evidence="5">Secreted protein</fullName>
    </recommendedName>
</protein>
<evidence type="ECO:0000313" key="4">
    <source>
        <dbReference type="Proteomes" id="UP001601976"/>
    </source>
</evidence>
<feature type="region of interest" description="Disordered" evidence="1">
    <location>
        <begin position="100"/>
        <end position="123"/>
    </location>
</feature>
<evidence type="ECO:0000256" key="1">
    <source>
        <dbReference type="SAM" id="MobiDB-lite"/>
    </source>
</evidence>
<feature type="compositionally biased region" description="Polar residues" evidence="1">
    <location>
        <begin position="113"/>
        <end position="123"/>
    </location>
</feature>
<feature type="region of interest" description="Disordered" evidence="1">
    <location>
        <begin position="33"/>
        <end position="67"/>
    </location>
</feature>
<proteinExistence type="predicted"/>
<accession>A0ABW6RJB4</accession>
<feature type="chain" id="PRO_5046441322" description="Secreted protein" evidence="2">
    <location>
        <begin position="30"/>
        <end position="189"/>
    </location>
</feature>
<gene>
    <name evidence="3" type="ORF">ACFYWW_23425</name>
</gene>
<dbReference type="InterPro" id="IPR038063">
    <property type="entry name" value="Transpep_catalytic_dom"/>
</dbReference>
<feature type="compositionally biased region" description="Low complexity" evidence="1">
    <location>
        <begin position="39"/>
        <end position="53"/>
    </location>
</feature>
<evidence type="ECO:0008006" key="5">
    <source>
        <dbReference type="Google" id="ProtNLM"/>
    </source>
</evidence>
<dbReference type="Proteomes" id="UP001601976">
    <property type="component" value="Unassembled WGS sequence"/>
</dbReference>
<dbReference type="Gene3D" id="2.40.440.10">
    <property type="entry name" value="L,D-transpeptidase catalytic domain-like"/>
    <property type="match status" value="1"/>
</dbReference>